<keyword evidence="3" id="KW-0862">Zinc</keyword>
<gene>
    <name evidence="7" type="ORF">M6B38_121055</name>
</gene>
<dbReference type="AlphaFoldDB" id="A0AAX6H9S7"/>
<dbReference type="InterPro" id="IPR010666">
    <property type="entry name" value="Znf_GRF"/>
</dbReference>
<keyword evidence="8" id="KW-1185">Reference proteome</keyword>
<reference evidence="7" key="2">
    <citation type="submission" date="2023-04" db="EMBL/GenBank/DDBJ databases">
        <authorList>
            <person name="Bruccoleri R.E."/>
            <person name="Oakeley E.J."/>
            <person name="Faust A.-M."/>
            <person name="Dessus-Babus S."/>
            <person name="Altorfer M."/>
            <person name="Burckhardt D."/>
            <person name="Oertli M."/>
            <person name="Naumann U."/>
            <person name="Petersen F."/>
            <person name="Wong J."/>
        </authorList>
    </citation>
    <scope>NUCLEOTIDE SEQUENCE</scope>
    <source>
        <strain evidence="7">GSM-AAB239-AS_SAM_17_03QT</strain>
        <tissue evidence="7">Leaf</tissue>
    </source>
</reference>
<name>A0AAX6H9S7_IRIPA</name>
<comment type="caution">
    <text evidence="7">The sequence shown here is derived from an EMBL/GenBank/DDBJ whole genome shotgun (WGS) entry which is preliminary data.</text>
</comment>
<evidence type="ECO:0000313" key="7">
    <source>
        <dbReference type="EMBL" id="KAJ6837482.1"/>
    </source>
</evidence>
<dbReference type="PROSITE" id="PS51999">
    <property type="entry name" value="ZF_GRF"/>
    <property type="match status" value="1"/>
</dbReference>
<accession>A0AAX6H9S7</accession>
<feature type="domain" description="GRF-type" evidence="6">
    <location>
        <begin position="38"/>
        <end position="79"/>
    </location>
</feature>
<evidence type="ECO:0000313" key="8">
    <source>
        <dbReference type="Proteomes" id="UP001140949"/>
    </source>
</evidence>
<evidence type="ECO:0000256" key="5">
    <source>
        <dbReference type="SAM" id="Phobius"/>
    </source>
</evidence>
<evidence type="ECO:0000256" key="2">
    <source>
        <dbReference type="ARBA" id="ARBA00022771"/>
    </source>
</evidence>
<proteinExistence type="predicted"/>
<evidence type="ECO:0000256" key="3">
    <source>
        <dbReference type="ARBA" id="ARBA00022833"/>
    </source>
</evidence>
<keyword evidence="5" id="KW-0812">Transmembrane</keyword>
<protein>
    <submittedName>
        <fullName evidence="7">Cytochrome P450 94C1-like</fullName>
    </submittedName>
</protein>
<dbReference type="GO" id="GO:0008270">
    <property type="term" value="F:zinc ion binding"/>
    <property type="evidence" value="ECO:0007669"/>
    <property type="project" value="UniProtKB-KW"/>
</dbReference>
<keyword evidence="2 4" id="KW-0863">Zinc-finger</keyword>
<keyword evidence="5" id="KW-0472">Membrane</keyword>
<sequence>MILAAGFRYPIQLQIMASSSQSSFSRRPNRNYGRTICCYCGLISPLKTSWTPTNPGRRFYGCANYPTNSCGFLLWEDEKLSEHYQILMWNLMKEVKEHRGQGLQPIPRGSTETVAATEPRPCFNIHMLQFILGFLTCLVLFKLFV</sequence>
<evidence type="ECO:0000259" key="6">
    <source>
        <dbReference type="PROSITE" id="PS51999"/>
    </source>
</evidence>
<evidence type="ECO:0000256" key="1">
    <source>
        <dbReference type="ARBA" id="ARBA00022723"/>
    </source>
</evidence>
<dbReference type="EMBL" id="JANAVB010011397">
    <property type="protein sequence ID" value="KAJ6837482.1"/>
    <property type="molecule type" value="Genomic_DNA"/>
</dbReference>
<reference evidence="7" key="1">
    <citation type="journal article" date="2023" name="GigaByte">
        <title>Genome assembly of the bearded iris, Iris pallida Lam.</title>
        <authorList>
            <person name="Bruccoleri R.E."/>
            <person name="Oakeley E.J."/>
            <person name="Faust A.M.E."/>
            <person name="Altorfer M."/>
            <person name="Dessus-Babus S."/>
            <person name="Burckhardt D."/>
            <person name="Oertli M."/>
            <person name="Naumann U."/>
            <person name="Petersen F."/>
            <person name="Wong J."/>
        </authorList>
    </citation>
    <scope>NUCLEOTIDE SEQUENCE</scope>
    <source>
        <strain evidence="7">GSM-AAB239-AS_SAM_17_03QT</strain>
    </source>
</reference>
<keyword evidence="5" id="KW-1133">Transmembrane helix</keyword>
<feature type="transmembrane region" description="Helical" evidence="5">
    <location>
        <begin position="127"/>
        <end position="144"/>
    </location>
</feature>
<keyword evidence="1" id="KW-0479">Metal-binding</keyword>
<dbReference type="PANTHER" id="PTHR33248">
    <property type="entry name" value="ZINC ION-BINDING PROTEIN"/>
    <property type="match status" value="1"/>
</dbReference>
<dbReference type="Proteomes" id="UP001140949">
    <property type="component" value="Unassembled WGS sequence"/>
</dbReference>
<evidence type="ECO:0000256" key="4">
    <source>
        <dbReference type="PROSITE-ProRule" id="PRU01343"/>
    </source>
</evidence>
<dbReference type="Pfam" id="PF06839">
    <property type="entry name" value="Zn_ribbon_GRF"/>
    <property type="match status" value="1"/>
</dbReference>
<organism evidence="7 8">
    <name type="scientific">Iris pallida</name>
    <name type="common">Sweet iris</name>
    <dbReference type="NCBI Taxonomy" id="29817"/>
    <lineage>
        <taxon>Eukaryota</taxon>
        <taxon>Viridiplantae</taxon>
        <taxon>Streptophyta</taxon>
        <taxon>Embryophyta</taxon>
        <taxon>Tracheophyta</taxon>
        <taxon>Spermatophyta</taxon>
        <taxon>Magnoliopsida</taxon>
        <taxon>Liliopsida</taxon>
        <taxon>Asparagales</taxon>
        <taxon>Iridaceae</taxon>
        <taxon>Iridoideae</taxon>
        <taxon>Irideae</taxon>
        <taxon>Iris</taxon>
    </lineage>
</organism>